<dbReference type="PANTHER" id="PTHR23404">
    <property type="entry name" value="MOLYBDOPTERIN SYNTHASE RELATED"/>
    <property type="match status" value="1"/>
</dbReference>
<organism evidence="13 14">
    <name type="scientific">Sphingobium cupriresistens</name>
    <dbReference type="NCBI Taxonomy" id="1132417"/>
    <lineage>
        <taxon>Bacteria</taxon>
        <taxon>Pseudomonadati</taxon>
        <taxon>Pseudomonadota</taxon>
        <taxon>Alphaproteobacteria</taxon>
        <taxon>Sphingomonadales</taxon>
        <taxon>Sphingomonadaceae</taxon>
        <taxon>Sphingobium</taxon>
    </lineage>
</organism>
<dbReference type="RefSeq" id="WP_129926625.1">
    <property type="nucleotide sequence ID" value="NZ_SEOO01000016.1"/>
</dbReference>
<comment type="function">
    <text evidence="6">Converts molybdopterin precursor Z into molybdopterin. This requires the incorporation of two sulfur atoms into precursor Z to generate a dithiolene group. The sulfur is provided by MoaD.</text>
</comment>
<dbReference type="Proteomes" id="UP000291572">
    <property type="component" value="Unassembled WGS sequence"/>
</dbReference>
<evidence type="ECO:0000313" key="13">
    <source>
        <dbReference type="EMBL" id="RYM10728.1"/>
    </source>
</evidence>
<evidence type="ECO:0000256" key="9">
    <source>
        <dbReference type="ARBA" id="ARBA00030407"/>
    </source>
</evidence>
<dbReference type="EMBL" id="SEOO01000016">
    <property type="protein sequence ID" value="RYM10728.1"/>
    <property type="molecule type" value="Genomic_DNA"/>
</dbReference>
<dbReference type="UniPathway" id="UPA00344"/>
<gene>
    <name evidence="13" type="ORF">EWH12_11340</name>
</gene>
<evidence type="ECO:0000256" key="3">
    <source>
        <dbReference type="ARBA" id="ARBA00011950"/>
    </source>
</evidence>
<dbReference type="GO" id="GO:0030366">
    <property type="term" value="F:molybdopterin synthase activity"/>
    <property type="evidence" value="ECO:0007669"/>
    <property type="project" value="UniProtKB-EC"/>
</dbReference>
<sequence>MQVELAQAPFEPSLRLAAFSAALEDEGAVVSFTGRARGRGADGAAVSSLVLECYRGVTLQSMKAIAADAHSRFAITASIVIHRAGPIAPGEPIVFVATAARHRRAAFEAADYLMDRLKTEAVFWKREEHDGISTWIEPTARDREDAQRWRDKVNDNAGN</sequence>
<dbReference type="EC" id="2.8.1.12" evidence="3"/>
<protein>
    <recommendedName>
        <fullName evidence="4">Molybdopterin synthase catalytic subunit</fullName>
        <ecNumber evidence="3">2.8.1.12</ecNumber>
    </recommendedName>
    <alternativeName>
        <fullName evidence="10">MPT synthase subunit 2</fullName>
    </alternativeName>
    <alternativeName>
        <fullName evidence="8">Molybdenum cofactor biosynthesis protein E</fullName>
    </alternativeName>
    <alternativeName>
        <fullName evidence="9">Molybdopterin-converting factor large subunit</fullName>
    </alternativeName>
    <alternativeName>
        <fullName evidence="11">Molybdopterin-converting factor subunit 2</fullName>
    </alternativeName>
</protein>
<evidence type="ECO:0000256" key="7">
    <source>
        <dbReference type="ARBA" id="ARBA00026066"/>
    </source>
</evidence>
<evidence type="ECO:0000256" key="1">
    <source>
        <dbReference type="ARBA" id="ARBA00005046"/>
    </source>
</evidence>
<reference evidence="13 14" key="1">
    <citation type="submission" date="2019-02" db="EMBL/GenBank/DDBJ databases">
        <authorList>
            <person name="Feng G."/>
        </authorList>
    </citation>
    <scope>NUCLEOTIDE SEQUENCE [LARGE SCALE GENOMIC DNA]</scope>
    <source>
        <strain evidence="13 14">CCTCC AB 2011146</strain>
    </source>
</reference>
<dbReference type="SUPFAM" id="SSF54690">
    <property type="entry name" value="Molybdopterin synthase subunit MoaE"/>
    <property type="match status" value="1"/>
</dbReference>
<evidence type="ECO:0000256" key="6">
    <source>
        <dbReference type="ARBA" id="ARBA00025448"/>
    </source>
</evidence>
<comment type="catalytic activity">
    <reaction evidence="12">
        <text>2 [molybdopterin-synthase sulfur-carrier protein]-C-terminal-Gly-aminoethanethioate + cyclic pyranopterin phosphate + H2O = molybdopterin + 2 [molybdopterin-synthase sulfur-carrier protein]-C-terminal Gly-Gly + 2 H(+)</text>
        <dbReference type="Rhea" id="RHEA:26333"/>
        <dbReference type="Rhea" id="RHEA-COMP:12202"/>
        <dbReference type="Rhea" id="RHEA-COMP:19907"/>
        <dbReference type="ChEBI" id="CHEBI:15377"/>
        <dbReference type="ChEBI" id="CHEBI:15378"/>
        <dbReference type="ChEBI" id="CHEBI:58698"/>
        <dbReference type="ChEBI" id="CHEBI:59648"/>
        <dbReference type="ChEBI" id="CHEBI:90778"/>
        <dbReference type="ChEBI" id="CHEBI:232372"/>
        <dbReference type="EC" id="2.8.1.12"/>
    </reaction>
</comment>
<dbReference type="AlphaFoldDB" id="A0A8G2DXZ4"/>
<name>A0A8G2DXZ4_9SPHN</name>
<comment type="similarity">
    <text evidence="2">Belongs to the MoaE family.</text>
</comment>
<dbReference type="GO" id="GO:0006777">
    <property type="term" value="P:Mo-molybdopterin cofactor biosynthetic process"/>
    <property type="evidence" value="ECO:0007669"/>
    <property type="project" value="UniProtKB-KW"/>
</dbReference>
<evidence type="ECO:0000256" key="8">
    <source>
        <dbReference type="ARBA" id="ARBA00029745"/>
    </source>
</evidence>
<evidence type="ECO:0000256" key="4">
    <source>
        <dbReference type="ARBA" id="ARBA00013858"/>
    </source>
</evidence>
<accession>A0A8G2DXZ4</accession>
<keyword evidence="5" id="KW-0501">Molybdenum cofactor biosynthesis</keyword>
<dbReference type="CDD" id="cd00756">
    <property type="entry name" value="MoaE"/>
    <property type="match status" value="1"/>
</dbReference>
<evidence type="ECO:0000256" key="5">
    <source>
        <dbReference type="ARBA" id="ARBA00023150"/>
    </source>
</evidence>
<evidence type="ECO:0000256" key="12">
    <source>
        <dbReference type="ARBA" id="ARBA00049878"/>
    </source>
</evidence>
<comment type="subunit">
    <text evidence="7">Heterotetramer of 2 MoaD subunits and 2 MoaE subunits. Also stable as homodimer. The enzyme changes between these two forms during catalysis.</text>
</comment>
<dbReference type="Pfam" id="PF02391">
    <property type="entry name" value="MoaE"/>
    <property type="match status" value="1"/>
</dbReference>
<evidence type="ECO:0000313" key="14">
    <source>
        <dbReference type="Proteomes" id="UP000291572"/>
    </source>
</evidence>
<evidence type="ECO:0000256" key="2">
    <source>
        <dbReference type="ARBA" id="ARBA00005426"/>
    </source>
</evidence>
<dbReference type="InterPro" id="IPR036563">
    <property type="entry name" value="MoaE_sf"/>
</dbReference>
<dbReference type="InterPro" id="IPR003448">
    <property type="entry name" value="Mopterin_biosynth_MoaE"/>
</dbReference>
<dbReference type="Gene3D" id="3.90.1170.40">
    <property type="entry name" value="Molybdopterin biosynthesis MoaE subunit"/>
    <property type="match status" value="1"/>
</dbReference>
<comment type="caution">
    <text evidence="13">The sequence shown here is derived from an EMBL/GenBank/DDBJ whole genome shotgun (WGS) entry which is preliminary data.</text>
</comment>
<comment type="pathway">
    <text evidence="1">Cofactor biosynthesis; molybdopterin biosynthesis.</text>
</comment>
<evidence type="ECO:0000256" key="10">
    <source>
        <dbReference type="ARBA" id="ARBA00030781"/>
    </source>
</evidence>
<dbReference type="OrthoDB" id="9803224at2"/>
<evidence type="ECO:0000256" key="11">
    <source>
        <dbReference type="ARBA" id="ARBA00032474"/>
    </source>
</evidence>
<proteinExistence type="inferred from homology"/>